<proteinExistence type="predicted"/>
<name>A0ABZ0PT38_9PSED</name>
<dbReference type="Pfam" id="PF04338">
    <property type="entry name" value="DUF481"/>
    <property type="match status" value="1"/>
</dbReference>
<evidence type="ECO:0000313" key="1">
    <source>
        <dbReference type="EMBL" id="WPC04261.1"/>
    </source>
</evidence>
<evidence type="ECO:0000313" key="2">
    <source>
        <dbReference type="Proteomes" id="UP001305928"/>
    </source>
</evidence>
<dbReference type="EMBL" id="CP137892">
    <property type="protein sequence ID" value="WPC04261.1"/>
    <property type="molecule type" value="Genomic_DNA"/>
</dbReference>
<dbReference type="InterPro" id="IPR007433">
    <property type="entry name" value="DUF481"/>
</dbReference>
<accession>A0ABZ0PT38</accession>
<dbReference type="Proteomes" id="UP001305928">
    <property type="component" value="Chromosome"/>
</dbReference>
<organism evidence="1 2">
    <name type="scientific">Pseudomonas benzenivorans</name>
    <dbReference type="NCBI Taxonomy" id="556533"/>
    <lineage>
        <taxon>Bacteria</taxon>
        <taxon>Pseudomonadati</taxon>
        <taxon>Pseudomonadota</taxon>
        <taxon>Gammaproteobacteria</taxon>
        <taxon>Pseudomonadales</taxon>
        <taxon>Pseudomonadaceae</taxon>
        <taxon>Pseudomonas</taxon>
    </lineage>
</organism>
<reference evidence="1 2" key="1">
    <citation type="submission" date="2023-11" db="EMBL/GenBank/DDBJ databases">
        <title>Complete genome of Pseudomonas benzenivorans BA3361.</title>
        <authorList>
            <person name="Shin S.Y."/>
            <person name="Song J."/>
            <person name="Kang H."/>
        </authorList>
    </citation>
    <scope>NUCLEOTIDE SEQUENCE [LARGE SCALE GENOMIC DNA]</scope>
    <source>
        <strain evidence="1 2">HNIBRBA3361</strain>
    </source>
</reference>
<dbReference type="RefSeq" id="WP_318643196.1">
    <property type="nucleotide sequence ID" value="NZ_CP137892.1"/>
</dbReference>
<protein>
    <submittedName>
        <fullName evidence="1">DUF481 domain-containing protein</fullName>
    </submittedName>
</protein>
<keyword evidence="2" id="KW-1185">Reference proteome</keyword>
<sequence length="332" mass="38468">MLLRILLFPVLLTLAAPLWADTVWLANGDRLSGEIVLLDGGKLALKTRYAGQVLIDWQDIDTLRSDKPLLLRRQGLDSQHSQQLAAAGSGMVRVLGEKTETVPLASITRLVPPRPLLRDRVWEGNLDAKLDMERNENASDEWQVKGSSRFEHGRWRHVLAGELERETKNGSVVDDNWRLEYDLDRFFSQHWFWRTGVEQQEDGFEFFSRQRIVGSGPGHRFWDDELGRFDLIGQFNRVQLWFQGGDLAFNSLSLEWDYKRLLWGTRLELFSNAELQVPEIEAVDYVFDSEFGLRYRLNSWARLSLLYELEQIRGFGQSTSERHYLIGLGVGW</sequence>
<gene>
    <name evidence="1" type="ORF">SBP02_15995</name>
</gene>